<keyword evidence="3 4" id="KW-0687">Ribonucleoprotein</keyword>
<dbReference type="EMBL" id="CP000061">
    <property type="protein sequence ID" value="ABC65579.1"/>
    <property type="molecule type" value="Genomic_DNA"/>
</dbReference>
<reference evidence="7 8" key="1">
    <citation type="journal article" date="2006" name="J. Bacteriol.">
        <title>Living with genome instability: the adaptation of phytoplasmas to diverse environments of their insect and plant hosts.</title>
        <authorList>
            <person name="Bai X."/>
            <person name="Zhang J."/>
            <person name="Ewing A."/>
            <person name="Miller S.A."/>
            <person name="Jancso Radek A."/>
            <person name="Shevchenko D.V."/>
            <person name="Tsukerman K."/>
            <person name="Walunas T."/>
            <person name="Lapidus A."/>
            <person name="Campbell J.W."/>
            <person name="Hogenhout S.A."/>
        </authorList>
    </citation>
    <scope>NUCLEOTIDE SEQUENCE [LARGE SCALE GENOMIC DNA]</scope>
    <source>
        <strain evidence="7 8">AYWB</strain>
    </source>
</reference>
<evidence type="ECO:0000256" key="4">
    <source>
        <dbReference type="HAMAP-Rule" id="MF_00368"/>
    </source>
</evidence>
<dbReference type="HOGENOM" id="CLU_086499_3_2_14"/>
<proteinExistence type="inferred from homology"/>
<dbReference type="NCBIfam" id="TIGR00855">
    <property type="entry name" value="L12"/>
    <property type="match status" value="1"/>
</dbReference>
<organism evidence="7 8">
    <name type="scientific">Aster yellows witches'-broom phytoplasma (strain AYWB)</name>
    <dbReference type="NCBI Taxonomy" id="322098"/>
    <lineage>
        <taxon>Bacteria</taxon>
        <taxon>Bacillati</taxon>
        <taxon>Mycoplasmatota</taxon>
        <taxon>Mollicutes</taxon>
        <taxon>Acholeplasmatales</taxon>
        <taxon>Acholeplasmataceae</taxon>
        <taxon>Candidatus Phytoplasma</taxon>
        <taxon>16SrI (Aster yellows group)</taxon>
    </lineage>
</organism>
<gene>
    <name evidence="4 7" type="primary">rplL</name>
    <name evidence="7" type="ordered locus">AYWB_462</name>
</gene>
<protein>
    <recommendedName>
        <fullName evidence="4">Large ribosomal subunit protein bL12</fullName>
    </recommendedName>
</protein>
<evidence type="ECO:0000313" key="7">
    <source>
        <dbReference type="EMBL" id="ABC65579.1"/>
    </source>
</evidence>
<dbReference type="HAMAP" id="MF_00368">
    <property type="entry name" value="Ribosomal_bL12"/>
    <property type="match status" value="1"/>
</dbReference>
<feature type="domain" description="Large ribosomal subunit protein bL12 C-terminal" evidence="5">
    <location>
        <begin position="69"/>
        <end position="136"/>
    </location>
</feature>
<dbReference type="GO" id="GO:0022625">
    <property type="term" value="C:cytosolic large ribosomal subunit"/>
    <property type="evidence" value="ECO:0007669"/>
    <property type="project" value="TreeGrafter"/>
</dbReference>
<dbReference type="SUPFAM" id="SSF48300">
    <property type="entry name" value="Ribosomal protein L7/12, oligomerisation (N-terminal) domain"/>
    <property type="match status" value="1"/>
</dbReference>
<dbReference type="GO" id="GO:0003729">
    <property type="term" value="F:mRNA binding"/>
    <property type="evidence" value="ECO:0007669"/>
    <property type="project" value="TreeGrafter"/>
</dbReference>
<sequence>MSEKIITKEIDMAKLTKEAFVSALKEMSLLEIKELLDGLKEDFGIDPTALAVAAPGANNAAEVEEKTEFTVVMKSFDEKKKLAVIKTVREVTGLGLLDAANFVKVPGSKVKENVSKVLAEDIKNKLEQAGAVVELQ</sequence>
<dbReference type="InterPro" id="IPR008932">
    <property type="entry name" value="Ribosomal_bL12_oligo"/>
</dbReference>
<evidence type="ECO:0000259" key="6">
    <source>
        <dbReference type="Pfam" id="PF16320"/>
    </source>
</evidence>
<accession>Q2NJ14</accession>
<dbReference type="SUPFAM" id="SSF54736">
    <property type="entry name" value="ClpS-like"/>
    <property type="match status" value="1"/>
</dbReference>
<dbReference type="FunFam" id="3.30.1390.10:FF:000001">
    <property type="entry name" value="50S ribosomal protein L7/L12"/>
    <property type="match status" value="1"/>
</dbReference>
<dbReference type="PANTHER" id="PTHR45987:SF4">
    <property type="entry name" value="LARGE RIBOSOMAL SUBUNIT PROTEIN BL12M"/>
    <property type="match status" value="1"/>
</dbReference>
<dbReference type="CDD" id="cd00387">
    <property type="entry name" value="Ribosomal_L7_L12"/>
    <property type="match status" value="1"/>
</dbReference>
<dbReference type="Gene3D" id="1.20.5.710">
    <property type="entry name" value="Single helix bin"/>
    <property type="match status" value="1"/>
</dbReference>
<comment type="similarity">
    <text evidence="1 4">Belongs to the bacterial ribosomal protein bL12 family.</text>
</comment>
<dbReference type="PANTHER" id="PTHR45987">
    <property type="entry name" value="39S RIBOSOMAL PROTEIN L12"/>
    <property type="match status" value="1"/>
</dbReference>
<feature type="domain" description="Large ribosomal subunit protein bL12 oligomerization" evidence="6">
    <location>
        <begin position="16"/>
        <end position="61"/>
    </location>
</feature>
<dbReference type="InterPro" id="IPR036235">
    <property type="entry name" value="Ribosomal_bL12_oligo_N_sf"/>
</dbReference>
<dbReference type="Pfam" id="PF00542">
    <property type="entry name" value="Ribosomal_L12"/>
    <property type="match status" value="1"/>
</dbReference>
<evidence type="ECO:0000256" key="2">
    <source>
        <dbReference type="ARBA" id="ARBA00022980"/>
    </source>
</evidence>
<dbReference type="InterPro" id="IPR014719">
    <property type="entry name" value="Ribosomal_bL12_C/ClpS-like"/>
</dbReference>
<evidence type="ECO:0000313" key="8">
    <source>
        <dbReference type="Proteomes" id="UP000001934"/>
    </source>
</evidence>
<dbReference type="Pfam" id="PF16320">
    <property type="entry name" value="Ribosomal_L12_N"/>
    <property type="match status" value="1"/>
</dbReference>
<dbReference type="GO" id="GO:0006412">
    <property type="term" value="P:translation"/>
    <property type="evidence" value="ECO:0007669"/>
    <property type="project" value="UniProtKB-UniRule"/>
</dbReference>
<comment type="function">
    <text evidence="4">Forms part of the ribosomal stalk which helps the ribosome interact with GTP-bound translation factors. Is thus essential for accurate translation.</text>
</comment>
<dbReference type="AlphaFoldDB" id="Q2NJ14"/>
<dbReference type="InterPro" id="IPR013823">
    <property type="entry name" value="Ribosomal_bL12_C"/>
</dbReference>
<dbReference type="PhylomeDB" id="Q2NJ14"/>
<evidence type="ECO:0000256" key="1">
    <source>
        <dbReference type="ARBA" id="ARBA00007197"/>
    </source>
</evidence>
<dbReference type="eggNOG" id="COG0222">
    <property type="taxonomic scope" value="Bacteria"/>
</dbReference>
<evidence type="ECO:0000259" key="5">
    <source>
        <dbReference type="Pfam" id="PF00542"/>
    </source>
</evidence>
<dbReference type="Gene3D" id="3.30.1390.10">
    <property type="match status" value="1"/>
</dbReference>
<dbReference type="InterPro" id="IPR000206">
    <property type="entry name" value="Ribosomal_bL12"/>
</dbReference>
<keyword evidence="2 4" id="KW-0689">Ribosomal protein</keyword>
<dbReference type="STRING" id="322098.AYWB_462"/>
<comment type="subunit">
    <text evidence="4">Homodimer. Part of the ribosomal stalk of the 50S ribosomal subunit. Forms a multimeric L10(L12)X complex, where L10 forms an elongated spine to which 2 to 4 L12 dimers bind in a sequential fashion. Binds GTP-bound translation factors.</text>
</comment>
<dbReference type="GO" id="GO:0003735">
    <property type="term" value="F:structural constituent of ribosome"/>
    <property type="evidence" value="ECO:0007669"/>
    <property type="project" value="InterPro"/>
</dbReference>
<evidence type="ECO:0000256" key="3">
    <source>
        <dbReference type="ARBA" id="ARBA00023274"/>
    </source>
</evidence>
<dbReference type="KEGG" id="ayw:AYWB_462"/>
<keyword evidence="8" id="KW-1185">Reference proteome</keyword>
<name>Q2NJ14_AYWBP</name>
<dbReference type="Proteomes" id="UP000001934">
    <property type="component" value="Chromosome"/>
</dbReference>